<dbReference type="SUPFAM" id="SSF49354">
    <property type="entry name" value="PapD-like"/>
    <property type="match status" value="1"/>
</dbReference>
<keyword evidence="5" id="KW-1185">Reference proteome</keyword>
<keyword evidence="3" id="KW-0732">Signal</keyword>
<comment type="function">
    <text evidence="1">Central component in molecular interactions underlying sperm crawling. Forms an extensive filament system that extends from sperm villipoda, along the leading edge of the pseudopod.</text>
</comment>
<evidence type="ECO:0000313" key="6">
    <source>
        <dbReference type="WBParaSite" id="SPAL_0001065300.1"/>
    </source>
</evidence>
<keyword evidence="1" id="KW-0206">Cytoskeleton</keyword>
<dbReference type="Pfam" id="PF00635">
    <property type="entry name" value="Motile_Sperm"/>
    <property type="match status" value="1"/>
</dbReference>
<feature type="compositionally biased region" description="Basic and acidic residues" evidence="2">
    <location>
        <begin position="70"/>
        <end position="84"/>
    </location>
</feature>
<proteinExistence type="predicted"/>
<keyword evidence="1" id="KW-0963">Cytoplasm</keyword>
<feature type="domain" description="MSP" evidence="4">
    <location>
        <begin position="148"/>
        <end position="256"/>
    </location>
</feature>
<feature type="compositionally biased region" description="Polar residues" evidence="2">
    <location>
        <begin position="85"/>
        <end position="96"/>
    </location>
</feature>
<evidence type="ECO:0000259" key="4">
    <source>
        <dbReference type="PROSITE" id="PS50202"/>
    </source>
</evidence>
<evidence type="ECO:0000256" key="2">
    <source>
        <dbReference type="SAM" id="MobiDB-lite"/>
    </source>
</evidence>
<dbReference type="InterPro" id="IPR000535">
    <property type="entry name" value="MSP_dom"/>
</dbReference>
<protein>
    <recommendedName>
        <fullName evidence="1">Major sperm protein</fullName>
    </recommendedName>
</protein>
<reference evidence="6" key="1">
    <citation type="submission" date="2017-02" db="UniProtKB">
        <authorList>
            <consortium name="WormBaseParasite"/>
        </authorList>
    </citation>
    <scope>IDENTIFICATION</scope>
</reference>
<feature type="signal peptide" evidence="3">
    <location>
        <begin position="1"/>
        <end position="29"/>
    </location>
</feature>
<evidence type="ECO:0000256" key="1">
    <source>
        <dbReference type="RuleBase" id="RU003425"/>
    </source>
</evidence>
<feature type="compositionally biased region" description="Basic residues" evidence="2">
    <location>
        <begin position="48"/>
        <end position="69"/>
    </location>
</feature>
<feature type="region of interest" description="Disordered" evidence="2">
    <location>
        <begin position="30"/>
        <end position="126"/>
    </location>
</feature>
<dbReference type="Proteomes" id="UP000046392">
    <property type="component" value="Unplaced"/>
</dbReference>
<name>A0A0N5BXZ0_STREA</name>
<organism evidence="5 6">
    <name type="scientific">Strongyloides papillosus</name>
    <name type="common">Intestinal threadworm</name>
    <dbReference type="NCBI Taxonomy" id="174720"/>
    <lineage>
        <taxon>Eukaryota</taxon>
        <taxon>Metazoa</taxon>
        <taxon>Ecdysozoa</taxon>
        <taxon>Nematoda</taxon>
        <taxon>Chromadorea</taxon>
        <taxon>Rhabditida</taxon>
        <taxon>Tylenchina</taxon>
        <taxon>Panagrolaimomorpha</taxon>
        <taxon>Strongyloidoidea</taxon>
        <taxon>Strongyloididae</taxon>
        <taxon>Strongyloides</taxon>
    </lineage>
</organism>
<evidence type="ECO:0000313" key="5">
    <source>
        <dbReference type="Proteomes" id="UP000046392"/>
    </source>
</evidence>
<dbReference type="PROSITE" id="PS50202">
    <property type="entry name" value="MSP"/>
    <property type="match status" value="1"/>
</dbReference>
<evidence type="ECO:0000256" key="3">
    <source>
        <dbReference type="SAM" id="SignalP"/>
    </source>
</evidence>
<feature type="chain" id="PRO_5005895153" description="Major sperm protein" evidence="3">
    <location>
        <begin position="30"/>
        <end position="256"/>
    </location>
</feature>
<dbReference type="Gene3D" id="2.60.40.10">
    <property type="entry name" value="Immunoglobulins"/>
    <property type="match status" value="1"/>
</dbReference>
<sequence length="256" mass="28003">MLFDLCNCLTILLVTLITFAGFIVPGCKGNNSGKETKKTSSNVSQKKVSTKSKKSKKSTSSRRKGKTASKKQEKSKKDSKREVSKTQTENNNSTVTKGKEEEAGDKIITKAPSKGPEAPAGGSIKEQDFVKMELYNEANDTSKVDTTLTDIKPSTDEVLFENGKKSSTLTLHNVSDVRRAFKLKCSDVNICKVKPSVGYLAPNEKKNIEFSLVGEINEPTKFVVLYTIGNLDGNDAGKEFKADEKYTTINLKVASL</sequence>
<accession>A0A0N5BXZ0</accession>
<dbReference type="WBParaSite" id="SPAL_0001065300.1">
    <property type="protein sequence ID" value="SPAL_0001065300.1"/>
    <property type="gene ID" value="SPAL_0001065300"/>
</dbReference>
<feature type="compositionally biased region" description="Basic and acidic residues" evidence="2">
    <location>
        <begin position="97"/>
        <end position="108"/>
    </location>
</feature>
<dbReference type="AlphaFoldDB" id="A0A0N5BXZ0"/>
<dbReference type="InterPro" id="IPR013783">
    <property type="entry name" value="Ig-like_fold"/>
</dbReference>
<dbReference type="InterPro" id="IPR008962">
    <property type="entry name" value="PapD-like_sf"/>
</dbReference>